<dbReference type="Gene3D" id="3.90.70.10">
    <property type="entry name" value="Cysteine proteinases"/>
    <property type="match status" value="1"/>
</dbReference>
<evidence type="ECO:0000259" key="6">
    <source>
        <dbReference type="PROSITE" id="PS50235"/>
    </source>
</evidence>
<feature type="region of interest" description="Disordered" evidence="5">
    <location>
        <begin position="1"/>
        <end position="54"/>
    </location>
</feature>
<dbReference type="InterPro" id="IPR021905">
    <property type="entry name" value="DUF3517"/>
</dbReference>
<dbReference type="OMA" id="YDYEREC"/>
<dbReference type="InterPro" id="IPR050164">
    <property type="entry name" value="Peptidase_C19"/>
</dbReference>
<evidence type="ECO:0000256" key="1">
    <source>
        <dbReference type="ARBA" id="ARBA00009085"/>
    </source>
</evidence>
<dbReference type="PROSITE" id="PS00973">
    <property type="entry name" value="USP_2"/>
    <property type="match status" value="1"/>
</dbReference>
<keyword evidence="4" id="KW-0378">Hydrolase</keyword>
<feature type="compositionally biased region" description="Basic and acidic residues" evidence="5">
    <location>
        <begin position="1"/>
        <end position="12"/>
    </location>
</feature>
<evidence type="ECO:0000313" key="7">
    <source>
        <dbReference type="EMBL" id="KAH7405459.1"/>
    </source>
</evidence>
<evidence type="ECO:0000256" key="3">
    <source>
        <dbReference type="ARBA" id="ARBA00022786"/>
    </source>
</evidence>
<dbReference type="PROSITE" id="PS00972">
    <property type="entry name" value="USP_1"/>
    <property type="match status" value="1"/>
</dbReference>
<gene>
    <name evidence="7" type="ORF">KP509_15G071100</name>
</gene>
<feature type="compositionally biased region" description="Low complexity" evidence="5">
    <location>
        <begin position="13"/>
        <end position="50"/>
    </location>
</feature>
<proteinExistence type="inferred from homology"/>
<accession>A0A8T2T963</accession>
<evidence type="ECO:0000313" key="8">
    <source>
        <dbReference type="Proteomes" id="UP000825935"/>
    </source>
</evidence>
<dbReference type="GO" id="GO:0006508">
    <property type="term" value="P:proteolysis"/>
    <property type="evidence" value="ECO:0007669"/>
    <property type="project" value="UniProtKB-KW"/>
</dbReference>
<name>A0A8T2T963_CERRI</name>
<evidence type="ECO:0000256" key="2">
    <source>
        <dbReference type="ARBA" id="ARBA00022670"/>
    </source>
</evidence>
<dbReference type="InterPro" id="IPR038765">
    <property type="entry name" value="Papain-like_cys_pep_sf"/>
</dbReference>
<dbReference type="GO" id="GO:0004843">
    <property type="term" value="F:cysteine-type deubiquitinase activity"/>
    <property type="evidence" value="ECO:0007669"/>
    <property type="project" value="InterPro"/>
</dbReference>
<dbReference type="FunFam" id="3.90.70.10:FF:000022">
    <property type="entry name" value="Ubiquitin carboxyl-terminal hydrolase 24"/>
    <property type="match status" value="1"/>
</dbReference>
<keyword evidence="2" id="KW-0645">Protease</keyword>
<feature type="compositionally biased region" description="Polar residues" evidence="5">
    <location>
        <begin position="1966"/>
        <end position="1979"/>
    </location>
</feature>
<organism evidence="7 8">
    <name type="scientific">Ceratopteris richardii</name>
    <name type="common">Triangle waterfern</name>
    <dbReference type="NCBI Taxonomy" id="49495"/>
    <lineage>
        <taxon>Eukaryota</taxon>
        <taxon>Viridiplantae</taxon>
        <taxon>Streptophyta</taxon>
        <taxon>Embryophyta</taxon>
        <taxon>Tracheophyta</taxon>
        <taxon>Polypodiopsida</taxon>
        <taxon>Polypodiidae</taxon>
        <taxon>Polypodiales</taxon>
        <taxon>Pteridineae</taxon>
        <taxon>Pteridaceae</taxon>
        <taxon>Parkerioideae</taxon>
        <taxon>Ceratopteris</taxon>
    </lineage>
</organism>
<feature type="domain" description="USP" evidence="6">
    <location>
        <begin position="1594"/>
        <end position="1963"/>
    </location>
</feature>
<dbReference type="InterPro" id="IPR028889">
    <property type="entry name" value="USP"/>
</dbReference>
<dbReference type="PROSITE" id="PS50235">
    <property type="entry name" value="USP_3"/>
    <property type="match status" value="1"/>
</dbReference>
<dbReference type="GO" id="GO:0016579">
    <property type="term" value="P:protein deubiquitination"/>
    <property type="evidence" value="ECO:0007669"/>
    <property type="project" value="InterPro"/>
</dbReference>
<dbReference type="CDD" id="cd02659">
    <property type="entry name" value="peptidase_C19C"/>
    <property type="match status" value="1"/>
</dbReference>
<keyword evidence="3" id="KW-0833">Ubl conjugation pathway</keyword>
<dbReference type="InterPro" id="IPR056850">
    <property type="entry name" value="ARM_UBP34_24_USP9X_Y"/>
</dbReference>
<dbReference type="GO" id="GO:0005829">
    <property type="term" value="C:cytosol"/>
    <property type="evidence" value="ECO:0007669"/>
    <property type="project" value="TreeGrafter"/>
</dbReference>
<dbReference type="EMBL" id="CM035420">
    <property type="protein sequence ID" value="KAH7405459.1"/>
    <property type="molecule type" value="Genomic_DNA"/>
</dbReference>
<comment type="similarity">
    <text evidence="1">Belongs to the peptidase C19 family.</text>
</comment>
<evidence type="ECO:0000256" key="4">
    <source>
        <dbReference type="ARBA" id="ARBA00022801"/>
    </source>
</evidence>
<sequence>MDLGSERREALKTQHQLKQQQQRQKQQQVQHHNFQQQEENEIWDSNSSDESSVEDYEGADMIMMPFPDIDIDDDLSAYEFPRNDLLMILDGLGKYPWTVYPLQLTNCLISAGKIAHSGMEGTCSEHRRLQTLYREAIPSAFEKCLDDKAIWKWNDEIHNNILHALCRLMDLVVVKLQQVQQEGASCAEDLLPLLRSLSIGFDKQSQYHVKHKEQSNLSNPIPGSAQTSMFAKPLSPSATSRKSSECLCSHKKSRLEETESFECNQCRSSDLYFWLSFLLNYFGQTAYGNGYDQLLRVLSLPHKLLPALLEVVLLIVSKSVEFLTDEVAELFVEPCNRALKYVSEKLESDVDALSDKTKDGSFSALSSILKHLEVIIARNTSLEQSEILVSAVQRRLVERMLSFHSFNKQLSAVREINRILENARAIASKDNGLSVCTTIDWMEKMDILRQVLRSHLHHKQYVDQVRKIMRFLLHEGRLSEAHLDAVWTATEKPDQFEAVKANIFDLIADLACSFSPEQLDSLFGRFERCQGQASFDTAKILILVKKLAQNDQNGIMASRLLELLWKLMLLDEVPGEILESGAFAEILGHYDSIEFASKDVYISRCLENIRGEKLVILSLRLLRDIIWLNKEKTFYQTHLQQLIKDNDLLNMVVSSVEKYMKGARCFFSANSSESNTFEPAYPYSLHGAQLKERLEFLLFLVQSSGASLSKGLAERIWDCIIENPTCHSDKECGFSWFCEALDKWTLLSQDAQMSILTKKLPMIEPSSLSLAAWRCFLRLFLWVNQSMEKLKRTHMDEYITIDLDLIGLQYLWWIALCSSQEPITDQSISLLREVYTSLGDTLQESVLEIRQCFIDKCLDYLEKAVESGGVKWSELSDCSSTMSCNMVEGTNEETDKVDDKATHSAKSVEGDMSESRSLAVDSGFLPEAHQVEHCLKILRTFIIKCEGRCPRLTPPHTAFFQGRPFMLGVSTASKHSTRLDLTVHTNEYLSSLRAKVAKLLDQPSSRIRLTYLNREIVHESQVLWQCGLIGGETITASVNLIDRVSKVSIEEHLPGVLLSKNVKFYDTLFQLATASDTNIREEALSLLALLPTHPHILGSFQDLCTKSPEEGKCLLDVHFGVRDRLLYNLQVLDGLLMPVNQPVDVQTYKFRSSFIKAGGVQNLLAILEPEALLEGVDNQMRRGCYLSSLRLLKFLLSEKFDSFLVVPSSEVSNAMRNDAMTEKNDDSDKGLEGMEACVGTPKSSLEQHHKMKEVSDVIDMASVVVALRRITWAAAIGHLSVTGPHSPVVSVSKLTTGKSTKKRAFPDDDDGGLDPEDEYLCFEAMEFLMLCLMKHKCLWRSFFTSCDTEHFIVGILLHSPDKSVRYRAAVNFKLCAIEDNQDRIAHKQVLAALLGAKSEASQHPKRCSHFWELLAHLFCNIEGTEEHELAKQQLDEELLWLETAPTAVDDDDRLLEGHLHLTRVLVDVLKCQIIGASRCEQGRGLIKLLMQKFLFPDCIMLLNDEASYPTKASIQDGQFSMLGVSTEGKSPLQAKCGTRGSRERAFQLLICLGTHCKESFEEIVDLIKKIHLSEQIAEWDHSPSYGRKALGGYVGLKNAGATCYMNSVFQQLFMQPEVRRSVLSCTECDDVEKANSVFFQIQAMFGALLGSSLDHYTPQGFWCAYRDYNGMPINLREHQDAFEFFNRLYDAIDETLKATHQETTLTRIFGGVFVQQIICRGCPHRSEREEPFAAISVDVKNKRDLTESLEAFVRGDLLEGDNAYYCAECGVKIDALKRVCVKSLPHTLVIHLKRFDFDYETMQRLKLKDRFDFPTRLDMKPYTVEGLALRESQNHPAPSSVVTETSDTDNKVDEAVNHLKPDSYYHYDLVGVVVHSGTAFAGHYYSYIKQRPGDHPLNCGHGQSGGWIAFDDKNVEPYDSKDLEKDCFGGKYTVDVYDNFSKTTSPQEFDRPNSAYMLFYEKSPPENVSTSSPAQTAMSLSRAEDEDSDEAVREISLCEQLPSLSSIQMPASVHRSVWQENLRFIHENRMMDKDYFRFIFKLVEMNYDILDTSPTCNRRGGLIATEDLEGSQSACGPTNGESGAPDTVEVNVFSRLMITLSTQFLLNIYLRTHSSLREDILLWKSLLCKLFERNMVACRTFIEALIGHPQWIEDYLLKCPIEEIQQIFASILLHALRCAVLLWHGTSLRTDAHARVTFYTNALLDVLLSFLRDLTLTKYPCRQYFQVMLEYASMGVAQRFQLLNRAPLSHLVNITVIIASRANFHASTVDFACLHSLISILLRSCNISQLQNQAESNSKTTLSKCENNVDMSKSPASHPNPFQLPPPHFVLPKEAVQAVLNQRTYISVLIETCSECEEAIKLVEFLSWNKESLTMWVLQDLLESLYRTVNNDVRSVLTLSLRILLLEDNLQKVRLKTILLGHESTRPGIMTLIVTKVMNIQKRYMLLKFLVRLLNVFPDTKLHIRERASDWKVVVDWLQGEIQAQGLSSNSLIPLSLSNEDMATGQLQRTSSAEWTLVNARNALES</sequence>
<evidence type="ECO:0000256" key="5">
    <source>
        <dbReference type="SAM" id="MobiDB-lite"/>
    </source>
</evidence>
<dbReference type="PANTHER" id="PTHR24006">
    <property type="entry name" value="UBIQUITIN CARBOXYL-TERMINAL HYDROLASE"/>
    <property type="match status" value="1"/>
</dbReference>
<dbReference type="PANTHER" id="PTHR24006:SF827">
    <property type="entry name" value="UBIQUITIN CARBOXYL-TERMINAL HYDROLASE 34"/>
    <property type="match status" value="1"/>
</dbReference>
<reference evidence="7" key="1">
    <citation type="submission" date="2021-08" db="EMBL/GenBank/DDBJ databases">
        <title>WGS assembly of Ceratopteris richardii.</title>
        <authorList>
            <person name="Marchant D.B."/>
            <person name="Chen G."/>
            <person name="Jenkins J."/>
            <person name="Shu S."/>
            <person name="Leebens-Mack J."/>
            <person name="Grimwood J."/>
            <person name="Schmutz J."/>
            <person name="Soltis P."/>
            <person name="Soltis D."/>
            <person name="Chen Z.-H."/>
        </authorList>
    </citation>
    <scope>NUCLEOTIDE SEQUENCE</scope>
    <source>
        <strain evidence="7">Whitten #5841</strain>
        <tissue evidence="7">Leaf</tissue>
    </source>
</reference>
<dbReference type="Pfam" id="PF25010">
    <property type="entry name" value="ARM_UBP24_USP9X-Y"/>
    <property type="match status" value="1"/>
</dbReference>
<dbReference type="SUPFAM" id="SSF54001">
    <property type="entry name" value="Cysteine proteinases"/>
    <property type="match status" value="1"/>
</dbReference>
<dbReference type="GO" id="GO:0005634">
    <property type="term" value="C:nucleus"/>
    <property type="evidence" value="ECO:0007669"/>
    <property type="project" value="TreeGrafter"/>
</dbReference>
<dbReference type="OrthoDB" id="289038at2759"/>
<feature type="region of interest" description="Disordered" evidence="5">
    <location>
        <begin position="1964"/>
        <end position="1986"/>
    </location>
</feature>
<dbReference type="InterPro" id="IPR001394">
    <property type="entry name" value="Peptidase_C19_UCH"/>
</dbReference>
<keyword evidence="8" id="KW-1185">Reference proteome</keyword>
<dbReference type="Pfam" id="PF12030">
    <property type="entry name" value="DUF3517"/>
    <property type="match status" value="1"/>
</dbReference>
<protein>
    <recommendedName>
        <fullName evidence="6">USP domain-containing protein</fullName>
    </recommendedName>
</protein>
<dbReference type="Proteomes" id="UP000825935">
    <property type="component" value="Chromosome 15"/>
</dbReference>
<dbReference type="Pfam" id="PF00443">
    <property type="entry name" value="UCH"/>
    <property type="match status" value="1"/>
</dbReference>
<comment type="caution">
    <text evidence="7">The sequence shown here is derived from an EMBL/GenBank/DDBJ whole genome shotgun (WGS) entry which is preliminary data.</text>
</comment>
<dbReference type="InterPro" id="IPR018200">
    <property type="entry name" value="USP_CS"/>
</dbReference>